<dbReference type="OrthoDB" id="9798107at2"/>
<dbReference type="InterPro" id="IPR050792">
    <property type="entry name" value="ADP-ribosylglycohydrolase"/>
</dbReference>
<dbReference type="InterPro" id="IPR029021">
    <property type="entry name" value="Prot-tyrosine_phosphatase-like"/>
</dbReference>
<dbReference type="Pfam" id="PF03747">
    <property type="entry name" value="ADP_ribosyl_GH"/>
    <property type="match status" value="1"/>
</dbReference>
<dbReference type="InterPro" id="IPR036705">
    <property type="entry name" value="Ribosyl_crysJ1_sf"/>
</dbReference>
<dbReference type="GO" id="GO:0046872">
    <property type="term" value="F:metal ion binding"/>
    <property type="evidence" value="ECO:0007669"/>
    <property type="project" value="UniProtKB-KW"/>
</dbReference>
<name>A0A1E3RLZ9_MYCFV</name>
<dbReference type="EMBL" id="MIHA01000005">
    <property type="protein sequence ID" value="ODQ90906.1"/>
    <property type="molecule type" value="Genomic_DNA"/>
</dbReference>
<reference evidence="6" key="1">
    <citation type="submission" date="2016-09" db="EMBL/GenBank/DDBJ databases">
        <authorList>
            <person name="Greninger A.L."/>
            <person name="Jerome K.R."/>
            <person name="Mcnair B."/>
            <person name="Wallis C."/>
            <person name="Fang F."/>
        </authorList>
    </citation>
    <scope>NUCLEOTIDE SEQUENCE [LARGE SCALE GENOMIC DNA]</scope>
    <source>
        <strain evidence="6">M6</strain>
    </source>
</reference>
<keyword evidence="6" id="KW-1185">Reference proteome</keyword>
<evidence type="ECO:0000313" key="6">
    <source>
        <dbReference type="Proteomes" id="UP000094053"/>
    </source>
</evidence>
<dbReference type="PANTHER" id="PTHR16222">
    <property type="entry name" value="ADP-RIBOSYLGLYCOHYDROLASE"/>
    <property type="match status" value="1"/>
</dbReference>
<dbReference type="SUPFAM" id="SSF52799">
    <property type="entry name" value="(Phosphotyrosine protein) phosphatases II"/>
    <property type="match status" value="1"/>
</dbReference>
<dbReference type="SUPFAM" id="SSF101478">
    <property type="entry name" value="ADP-ribosylglycohydrolase"/>
    <property type="match status" value="1"/>
</dbReference>
<keyword evidence="3" id="KW-0460">Magnesium</keyword>
<dbReference type="GO" id="GO:0016787">
    <property type="term" value="F:hydrolase activity"/>
    <property type="evidence" value="ECO:0007669"/>
    <property type="project" value="UniProtKB-KW"/>
</dbReference>
<comment type="cofactor">
    <cofactor evidence="3">
        <name>Mg(2+)</name>
        <dbReference type="ChEBI" id="CHEBI:18420"/>
    </cofactor>
    <text evidence="3">Binds 2 magnesium ions per subunit.</text>
</comment>
<organism evidence="5 6">
    <name type="scientific">Mycolicibacterium flavescens</name>
    <name type="common">Mycobacterium flavescens</name>
    <dbReference type="NCBI Taxonomy" id="1776"/>
    <lineage>
        <taxon>Bacteria</taxon>
        <taxon>Bacillati</taxon>
        <taxon>Actinomycetota</taxon>
        <taxon>Actinomycetes</taxon>
        <taxon>Mycobacteriales</taxon>
        <taxon>Mycobacteriaceae</taxon>
        <taxon>Mycolicibacterium</taxon>
    </lineage>
</organism>
<dbReference type="RefSeq" id="WP_069413296.1">
    <property type="nucleotide sequence ID" value="NZ_JACKUL010000026.1"/>
</dbReference>
<dbReference type="InterPro" id="IPR000340">
    <property type="entry name" value="Dual-sp_phosphatase_cat-dom"/>
</dbReference>
<dbReference type="PANTHER" id="PTHR16222:SF24">
    <property type="entry name" value="ADP-RIBOSYLHYDROLASE ARH3"/>
    <property type="match status" value="1"/>
</dbReference>
<protein>
    <submittedName>
        <fullName evidence="5">Ribosylglycohydrolase</fullName>
    </submittedName>
</protein>
<dbReference type="PROSITE" id="PS50056">
    <property type="entry name" value="TYR_PHOSPHATASE_2"/>
    <property type="match status" value="1"/>
</dbReference>
<feature type="binding site" evidence="3">
    <location>
        <position position="53"/>
    </location>
    <ligand>
        <name>Mg(2+)</name>
        <dbReference type="ChEBI" id="CHEBI:18420"/>
        <label>1</label>
    </ligand>
</feature>
<comment type="caution">
    <text evidence="5">The sequence shown here is derived from an EMBL/GenBank/DDBJ whole genome shotgun (WGS) entry which is preliminary data.</text>
</comment>
<evidence type="ECO:0000256" key="3">
    <source>
        <dbReference type="PIRSR" id="PIRSR605502-1"/>
    </source>
</evidence>
<keyword evidence="3" id="KW-0479">Metal-binding</keyword>
<accession>A0A1E3RLZ9</accession>
<dbReference type="InterPro" id="IPR000387">
    <property type="entry name" value="Tyr_Pase_dom"/>
</dbReference>
<dbReference type="InterPro" id="IPR005502">
    <property type="entry name" value="Ribosyl_crysJ1"/>
</dbReference>
<sequence>MASYNDRVEGVLLGTAAGDALGAPYEFAPPRGPELEVAMVGGGPWERGEWTDDTAMAIAIAGVAATGADLRDDSAQDAIVRRWLEWSRTAKDVGIQTGSVLRSASRGGNITAADARRASEALHRQTGRTAGNGSLMRTAPVALAYLDDEDALVEAARSISELTHYDDDAGDACMLWCCTIRHAVLTGELDARVGLTHIAAYRRELWVKRLADAESAAPASFPNNGWVVTAMQAAWSAIATTPIPADDPQAGVFRADHLRLALDAAVRAGYDTDTVAAIAGGLLGAAYGASAIPGEWRQVLHGWPGYTAHDLAALASAIERGGKPDLFDFSYAGSAVDTCAPHPYDDGVVLGGVGVLRDLPSDVDAVVSLCRIRDEDMRRDMPHVEVRLIDRVDRDENPHLDFVLLDAVRVIEQLRREGRTVLVHCVAAYSRTPTVGALYGARLRGVGVDDAVRDVTAVLPGAYPNPAFREALRRVGCLAVP</sequence>
<dbReference type="STRING" id="1776.BHQ18_09370"/>
<dbReference type="Proteomes" id="UP000094053">
    <property type="component" value="Unassembled WGS sequence"/>
</dbReference>
<feature type="domain" description="Tyrosine specific protein phosphatases" evidence="4">
    <location>
        <begin position="402"/>
        <end position="462"/>
    </location>
</feature>
<feature type="binding site" evidence="3">
    <location>
        <position position="52"/>
    </location>
    <ligand>
        <name>Mg(2+)</name>
        <dbReference type="ChEBI" id="CHEBI:18420"/>
        <label>1</label>
    </ligand>
</feature>
<dbReference type="AlphaFoldDB" id="A0A1E3RLZ9"/>
<evidence type="ECO:0000256" key="2">
    <source>
        <dbReference type="ARBA" id="ARBA00022801"/>
    </source>
</evidence>
<dbReference type="Pfam" id="PF00782">
    <property type="entry name" value="DSPc"/>
    <property type="match status" value="1"/>
</dbReference>
<gene>
    <name evidence="5" type="ORF">BHQ18_09370</name>
</gene>
<keyword evidence="2 5" id="KW-0378">Hydrolase</keyword>
<comment type="similarity">
    <text evidence="1">Belongs to the ADP-ribosylglycohydrolase family.</text>
</comment>
<proteinExistence type="inferred from homology"/>
<dbReference type="Gene3D" id="3.90.190.10">
    <property type="entry name" value="Protein tyrosine phosphatase superfamily"/>
    <property type="match status" value="1"/>
</dbReference>
<evidence type="ECO:0000256" key="1">
    <source>
        <dbReference type="ARBA" id="ARBA00010702"/>
    </source>
</evidence>
<evidence type="ECO:0000259" key="4">
    <source>
        <dbReference type="PROSITE" id="PS50056"/>
    </source>
</evidence>
<feature type="binding site" evidence="3">
    <location>
        <position position="273"/>
    </location>
    <ligand>
        <name>Mg(2+)</name>
        <dbReference type="ChEBI" id="CHEBI:18420"/>
        <label>1</label>
    </ligand>
</feature>
<feature type="binding site" evidence="3">
    <location>
        <position position="51"/>
    </location>
    <ligand>
        <name>Mg(2+)</name>
        <dbReference type="ChEBI" id="CHEBI:18420"/>
        <label>1</label>
    </ligand>
</feature>
<dbReference type="Gene3D" id="1.10.4080.10">
    <property type="entry name" value="ADP-ribosylation/Crystallin J1"/>
    <property type="match status" value="1"/>
</dbReference>
<dbReference type="CDD" id="cd14498">
    <property type="entry name" value="DSP"/>
    <property type="match status" value="1"/>
</dbReference>
<evidence type="ECO:0000313" key="5">
    <source>
        <dbReference type="EMBL" id="ODQ90906.1"/>
    </source>
</evidence>
<feature type="binding site" evidence="3">
    <location>
        <position position="274"/>
    </location>
    <ligand>
        <name>Mg(2+)</name>
        <dbReference type="ChEBI" id="CHEBI:18420"/>
        <label>1</label>
    </ligand>
</feature>
<feature type="binding site" evidence="3">
    <location>
        <position position="271"/>
    </location>
    <ligand>
        <name>Mg(2+)</name>
        <dbReference type="ChEBI" id="CHEBI:18420"/>
        <label>1</label>
    </ligand>
</feature>